<reference evidence="2" key="1">
    <citation type="submission" date="2023-12" db="EMBL/GenBank/DDBJ databases">
        <authorList>
            <person name="Brown T."/>
        </authorList>
    </citation>
    <scope>NUCLEOTIDE SEQUENCE</scope>
</reference>
<name>A0ABP0A9X9_PIPNA</name>
<organism evidence="2 3">
    <name type="scientific">Pipistrellus nathusii</name>
    <name type="common">Nathusius' pipistrelle</name>
    <dbReference type="NCBI Taxonomy" id="59473"/>
    <lineage>
        <taxon>Eukaryota</taxon>
        <taxon>Metazoa</taxon>
        <taxon>Chordata</taxon>
        <taxon>Craniata</taxon>
        <taxon>Vertebrata</taxon>
        <taxon>Euteleostomi</taxon>
        <taxon>Mammalia</taxon>
        <taxon>Eutheria</taxon>
        <taxon>Laurasiatheria</taxon>
        <taxon>Chiroptera</taxon>
        <taxon>Yangochiroptera</taxon>
        <taxon>Vespertilionidae</taxon>
        <taxon>Pipistrellus</taxon>
    </lineage>
</organism>
<accession>A0ABP0A9X9</accession>
<evidence type="ECO:0000313" key="3">
    <source>
        <dbReference type="Proteomes" id="UP001314169"/>
    </source>
</evidence>
<proteinExistence type="predicted"/>
<feature type="region of interest" description="Disordered" evidence="1">
    <location>
        <begin position="87"/>
        <end position="109"/>
    </location>
</feature>
<keyword evidence="3" id="KW-1185">Reference proteome</keyword>
<dbReference type="Proteomes" id="UP001314169">
    <property type="component" value="Chromosome 7"/>
</dbReference>
<evidence type="ECO:0000313" key="2">
    <source>
        <dbReference type="EMBL" id="CAK6447303.1"/>
    </source>
</evidence>
<gene>
    <name evidence="2" type="ORF">MPIPNATIZW_LOCUS15609</name>
</gene>
<sequence>MHPHAARPTHASEATLWRKSLAPATLSTWSPARPGPRSSGRSACPCRLCRFPQTNMRRHAERCAAAAGAGGRTAARTWAIPEEEAEAAAGEAKEASVVRGDQYPGEMSPVHSGGAGLMDLDGDLTCEMVLKMLNE</sequence>
<evidence type="ECO:0000256" key="1">
    <source>
        <dbReference type="SAM" id="MobiDB-lite"/>
    </source>
</evidence>
<dbReference type="EMBL" id="OY882864">
    <property type="protein sequence ID" value="CAK6447303.1"/>
    <property type="molecule type" value="Genomic_DNA"/>
</dbReference>
<protein>
    <submittedName>
        <fullName evidence="2">Uncharacterized protein</fullName>
    </submittedName>
</protein>